<evidence type="ECO:0000313" key="2">
    <source>
        <dbReference type="EMBL" id="THU82614.1"/>
    </source>
</evidence>
<dbReference type="EMBL" id="ML179719">
    <property type="protein sequence ID" value="THU82614.1"/>
    <property type="molecule type" value="Genomic_DNA"/>
</dbReference>
<feature type="region of interest" description="Disordered" evidence="1">
    <location>
        <begin position="211"/>
        <end position="262"/>
    </location>
</feature>
<organism evidence="2 3">
    <name type="scientific">Dendrothele bispora (strain CBS 962.96)</name>
    <dbReference type="NCBI Taxonomy" id="1314807"/>
    <lineage>
        <taxon>Eukaryota</taxon>
        <taxon>Fungi</taxon>
        <taxon>Dikarya</taxon>
        <taxon>Basidiomycota</taxon>
        <taxon>Agaricomycotina</taxon>
        <taxon>Agaricomycetes</taxon>
        <taxon>Agaricomycetidae</taxon>
        <taxon>Agaricales</taxon>
        <taxon>Agaricales incertae sedis</taxon>
        <taxon>Dendrothele</taxon>
    </lineage>
</organism>
<accession>A0A4S8L2D3</accession>
<sequence length="262" mass="30253">MPVLYPLVLHLLPSWKLERSRGALELQLSLDLQVNSSEDLPSDQTSDLARVRRNATLTPPLQALADEYRHRYDAQNRELVQLQRQLAGSLTVQGYLDRFGQRMIELATFAMLAYRGNPVRVFPNLYELLDEMFAYLYEVTIRVHGEEKGKALESLESLISRMEILQSFLRRTEATSRLFIGDEKGRRENERFLLSNIPPQVRIPEFDTTLDRTRLPYPEPRRSSTRVPVTPPNSPAAVDHRGIKRSRDDPLEDGEIPSKRRC</sequence>
<dbReference type="AlphaFoldDB" id="A0A4S8L2D3"/>
<evidence type="ECO:0000313" key="3">
    <source>
        <dbReference type="Proteomes" id="UP000297245"/>
    </source>
</evidence>
<keyword evidence="3" id="KW-1185">Reference proteome</keyword>
<proteinExistence type="predicted"/>
<name>A0A4S8L2D3_DENBC</name>
<feature type="compositionally biased region" description="Basic and acidic residues" evidence="1">
    <location>
        <begin position="238"/>
        <end position="249"/>
    </location>
</feature>
<dbReference type="Proteomes" id="UP000297245">
    <property type="component" value="Unassembled WGS sequence"/>
</dbReference>
<gene>
    <name evidence="2" type="ORF">K435DRAFT_808147</name>
</gene>
<protein>
    <submittedName>
        <fullName evidence="2">Uncharacterized protein</fullName>
    </submittedName>
</protein>
<feature type="compositionally biased region" description="Basic and acidic residues" evidence="1">
    <location>
        <begin position="211"/>
        <end position="222"/>
    </location>
</feature>
<reference evidence="2 3" key="1">
    <citation type="journal article" date="2019" name="Nat. Ecol. Evol.">
        <title>Megaphylogeny resolves global patterns of mushroom evolution.</title>
        <authorList>
            <person name="Varga T."/>
            <person name="Krizsan K."/>
            <person name="Foldi C."/>
            <person name="Dima B."/>
            <person name="Sanchez-Garcia M."/>
            <person name="Sanchez-Ramirez S."/>
            <person name="Szollosi G.J."/>
            <person name="Szarkandi J.G."/>
            <person name="Papp V."/>
            <person name="Albert L."/>
            <person name="Andreopoulos W."/>
            <person name="Angelini C."/>
            <person name="Antonin V."/>
            <person name="Barry K.W."/>
            <person name="Bougher N.L."/>
            <person name="Buchanan P."/>
            <person name="Buyck B."/>
            <person name="Bense V."/>
            <person name="Catcheside P."/>
            <person name="Chovatia M."/>
            <person name="Cooper J."/>
            <person name="Damon W."/>
            <person name="Desjardin D."/>
            <person name="Finy P."/>
            <person name="Geml J."/>
            <person name="Haridas S."/>
            <person name="Hughes K."/>
            <person name="Justo A."/>
            <person name="Karasinski D."/>
            <person name="Kautmanova I."/>
            <person name="Kiss B."/>
            <person name="Kocsube S."/>
            <person name="Kotiranta H."/>
            <person name="LaButti K.M."/>
            <person name="Lechner B.E."/>
            <person name="Liimatainen K."/>
            <person name="Lipzen A."/>
            <person name="Lukacs Z."/>
            <person name="Mihaltcheva S."/>
            <person name="Morgado L.N."/>
            <person name="Niskanen T."/>
            <person name="Noordeloos M.E."/>
            <person name="Ohm R.A."/>
            <person name="Ortiz-Santana B."/>
            <person name="Ovrebo C."/>
            <person name="Racz N."/>
            <person name="Riley R."/>
            <person name="Savchenko A."/>
            <person name="Shiryaev A."/>
            <person name="Soop K."/>
            <person name="Spirin V."/>
            <person name="Szebenyi C."/>
            <person name="Tomsovsky M."/>
            <person name="Tulloss R.E."/>
            <person name="Uehling J."/>
            <person name="Grigoriev I.V."/>
            <person name="Vagvolgyi C."/>
            <person name="Papp T."/>
            <person name="Martin F.M."/>
            <person name="Miettinen O."/>
            <person name="Hibbett D.S."/>
            <person name="Nagy L.G."/>
        </authorList>
    </citation>
    <scope>NUCLEOTIDE SEQUENCE [LARGE SCALE GENOMIC DNA]</scope>
    <source>
        <strain evidence="2 3">CBS 962.96</strain>
    </source>
</reference>
<evidence type="ECO:0000256" key="1">
    <source>
        <dbReference type="SAM" id="MobiDB-lite"/>
    </source>
</evidence>